<dbReference type="PROSITE" id="PS00073">
    <property type="entry name" value="ACYL_COA_DH_2"/>
    <property type="match status" value="1"/>
</dbReference>
<sequence>MENEEYDILRSSIREFIGKEIEGKALDIEKRGITDEITKSMAAQGFLGSRFPENLGGSNLDRGAYSIILQETARVSPSLAVKILLINSVAGELLKDSEAKNIIPSLLSGEEEIGIAFSEVLNGLHGEKLPVIKDGKIQGFRETVMNSGGKYLLTAAEGEKSPLVLVKSGLNATEVRHQLGFRGLKISQVNIDSGEYTELCPEGSKKFTEVIDGLGIEVSAIALGICYGAVTKAVDYAKVRTTFQKPLKDYGPVASSLSDIISELEILQIYLDKSTELDAKHVMMIKNRSLDLMKRATKLSLQVHGGYGYIQDFGVEKFYRDSMALSNLLVNGRRDSLKLAGFVFESPSGTI</sequence>
<name>A0AAX4NHD5_9ARCH</name>
<keyword evidence="3" id="KW-0285">Flavoprotein</keyword>
<accession>A0AAX4NHD5</accession>
<keyword evidence="8" id="KW-1185">Reference proteome</keyword>
<keyword evidence="4" id="KW-0274">FAD</keyword>
<dbReference type="Pfam" id="PF02771">
    <property type="entry name" value="Acyl-CoA_dh_N"/>
    <property type="match status" value="1"/>
</dbReference>
<evidence type="ECO:0000259" key="6">
    <source>
        <dbReference type="Pfam" id="PF02771"/>
    </source>
</evidence>
<feature type="domain" description="Acyl-CoA dehydrogenase/oxidase N-terminal" evidence="6">
    <location>
        <begin position="4"/>
        <end position="93"/>
    </location>
</feature>
<dbReference type="InterPro" id="IPR013786">
    <property type="entry name" value="AcylCoA_DH/ox_N"/>
</dbReference>
<dbReference type="InterPro" id="IPR006089">
    <property type="entry name" value="Acyl-CoA_DH_CS"/>
</dbReference>
<dbReference type="RefSeq" id="WP_393971251.1">
    <property type="nucleotide sequence ID" value="NZ_CP133772.1"/>
</dbReference>
<dbReference type="GO" id="GO:0003995">
    <property type="term" value="F:acyl-CoA dehydrogenase activity"/>
    <property type="evidence" value="ECO:0007669"/>
    <property type="project" value="InterPro"/>
</dbReference>
<dbReference type="AlphaFoldDB" id="A0AAX4NHD5"/>
<dbReference type="Proteomes" id="UP001451606">
    <property type="component" value="Chromosome"/>
</dbReference>
<dbReference type="EMBL" id="CP133772">
    <property type="protein sequence ID" value="WYY00927.1"/>
    <property type="molecule type" value="Genomic_DNA"/>
</dbReference>
<dbReference type="PANTHER" id="PTHR43884">
    <property type="entry name" value="ACYL-COA DEHYDROGENASE"/>
    <property type="match status" value="1"/>
</dbReference>
<dbReference type="GeneID" id="95968256"/>
<dbReference type="InterPro" id="IPR036250">
    <property type="entry name" value="AcylCo_DH-like_C"/>
</dbReference>
<dbReference type="Gene3D" id="1.10.540.10">
    <property type="entry name" value="Acyl-CoA dehydrogenase/oxidase, N-terminal domain"/>
    <property type="match status" value="1"/>
</dbReference>
<evidence type="ECO:0000259" key="5">
    <source>
        <dbReference type="Pfam" id="PF00441"/>
    </source>
</evidence>
<dbReference type="GO" id="GO:0050660">
    <property type="term" value="F:flavin adenine dinucleotide binding"/>
    <property type="evidence" value="ECO:0007669"/>
    <property type="project" value="InterPro"/>
</dbReference>
<protein>
    <submittedName>
        <fullName evidence="7">Acyl-CoA/acyl-ACP dehydrogenase</fullName>
    </submittedName>
</protein>
<proteinExistence type="inferred from homology"/>
<feature type="domain" description="Acyl-CoA dehydrogenase/oxidase C-terminal" evidence="5">
    <location>
        <begin position="217"/>
        <end position="325"/>
    </location>
</feature>
<dbReference type="SUPFAM" id="SSF47203">
    <property type="entry name" value="Acyl-CoA dehydrogenase C-terminal domain-like"/>
    <property type="match status" value="1"/>
</dbReference>
<evidence type="ECO:0000313" key="8">
    <source>
        <dbReference type="Proteomes" id="UP001451606"/>
    </source>
</evidence>
<dbReference type="Pfam" id="PF00441">
    <property type="entry name" value="Acyl-CoA_dh_1"/>
    <property type="match status" value="1"/>
</dbReference>
<evidence type="ECO:0000256" key="2">
    <source>
        <dbReference type="ARBA" id="ARBA00009347"/>
    </source>
</evidence>
<evidence type="ECO:0000256" key="3">
    <source>
        <dbReference type="ARBA" id="ARBA00022630"/>
    </source>
</evidence>
<dbReference type="InterPro" id="IPR009100">
    <property type="entry name" value="AcylCoA_DH/oxidase_NM_dom_sf"/>
</dbReference>
<comment type="cofactor">
    <cofactor evidence="1">
        <name>FAD</name>
        <dbReference type="ChEBI" id="CHEBI:57692"/>
    </cofactor>
</comment>
<dbReference type="InterPro" id="IPR037069">
    <property type="entry name" value="AcylCoA_DH/ox_N_sf"/>
</dbReference>
<evidence type="ECO:0000313" key="7">
    <source>
        <dbReference type="EMBL" id="WYY00927.1"/>
    </source>
</evidence>
<dbReference type="SUPFAM" id="SSF56645">
    <property type="entry name" value="Acyl-CoA dehydrogenase NM domain-like"/>
    <property type="match status" value="1"/>
</dbReference>
<dbReference type="PANTHER" id="PTHR43884:SF12">
    <property type="entry name" value="ISOVALERYL-COA DEHYDROGENASE, MITOCHONDRIAL-RELATED"/>
    <property type="match status" value="1"/>
</dbReference>
<dbReference type="Gene3D" id="1.20.140.10">
    <property type="entry name" value="Butyryl-CoA Dehydrogenase, subunit A, domain 3"/>
    <property type="match status" value="1"/>
</dbReference>
<organism evidence="7 8">
    <name type="scientific">Oxyplasma meridianum</name>
    <dbReference type="NCBI Taxonomy" id="3073602"/>
    <lineage>
        <taxon>Archaea</taxon>
        <taxon>Methanobacteriati</taxon>
        <taxon>Thermoplasmatota</taxon>
        <taxon>Thermoplasmata</taxon>
        <taxon>Thermoplasmatales</taxon>
        <taxon>Thermoplasmataceae</taxon>
        <taxon>Oxyplasma</taxon>
    </lineage>
</organism>
<reference evidence="7 8" key="1">
    <citation type="submission" date="2023-09" db="EMBL/GenBank/DDBJ databases">
        <authorList>
            <person name="Golyshina O.V."/>
            <person name="Lunev E.A."/>
            <person name="Bargiela R."/>
            <person name="Gaines M.C."/>
            <person name="Daum B."/>
            <person name="Bale N.J."/>
            <person name="Koenen M."/>
            <person name="Sinninghe Damst J.S."/>
            <person name="Yakimov M."/>
            <person name="Golyshin P.N."/>
        </authorList>
    </citation>
    <scope>NUCLEOTIDE SEQUENCE [LARGE SCALE GENOMIC DNA]</scope>
    <source>
        <strain evidence="7 8">M1</strain>
    </source>
</reference>
<dbReference type="InterPro" id="IPR009075">
    <property type="entry name" value="AcylCo_DH/oxidase_C"/>
</dbReference>
<comment type="similarity">
    <text evidence="2">Belongs to the acyl-CoA dehydrogenase family.</text>
</comment>
<gene>
    <name evidence="7" type="ORF">OXIME_001518</name>
</gene>
<dbReference type="KEGG" id="omr:OXIME_001518"/>
<evidence type="ECO:0000256" key="1">
    <source>
        <dbReference type="ARBA" id="ARBA00001974"/>
    </source>
</evidence>
<evidence type="ECO:0000256" key="4">
    <source>
        <dbReference type="ARBA" id="ARBA00022827"/>
    </source>
</evidence>